<gene>
    <name evidence="2" type="ORF">DEA37_0001594</name>
</gene>
<reference evidence="2 3" key="1">
    <citation type="journal article" date="2019" name="Gigascience">
        <title>Whole-genome sequence of the oriental lung fluke Paragonimus westermani.</title>
        <authorList>
            <person name="Oey H."/>
            <person name="Zakrzewski M."/>
            <person name="Narain K."/>
            <person name="Devi K.R."/>
            <person name="Agatsuma T."/>
            <person name="Nawaratna S."/>
            <person name="Gobert G.N."/>
            <person name="Jones M.K."/>
            <person name="Ragan M.A."/>
            <person name="McManus D.P."/>
            <person name="Krause L."/>
        </authorList>
    </citation>
    <scope>NUCLEOTIDE SEQUENCE [LARGE SCALE GENOMIC DNA]</scope>
    <source>
        <strain evidence="2 3">IND2009</strain>
    </source>
</reference>
<dbReference type="GO" id="GO:0031523">
    <property type="term" value="C:Myb complex"/>
    <property type="evidence" value="ECO:0007669"/>
    <property type="project" value="TreeGrafter"/>
</dbReference>
<dbReference type="AlphaFoldDB" id="A0A5J4NGQ9"/>
<dbReference type="Pfam" id="PF15306">
    <property type="entry name" value="LIN37"/>
    <property type="match status" value="1"/>
</dbReference>
<comment type="caution">
    <text evidence="2">The sequence shown here is derived from an EMBL/GenBank/DDBJ whole genome shotgun (WGS) entry which is preliminary data.</text>
</comment>
<proteinExistence type="predicted"/>
<accession>A0A5J4NGQ9</accession>
<feature type="compositionally biased region" description="Basic and acidic residues" evidence="1">
    <location>
        <begin position="33"/>
        <end position="60"/>
    </location>
</feature>
<name>A0A5J4NGQ9_9TREM</name>
<dbReference type="PANTHER" id="PTHR31336:SF3">
    <property type="entry name" value="PROTEIN LIN-37 HOMOLOG"/>
    <property type="match status" value="1"/>
</dbReference>
<evidence type="ECO:0000313" key="2">
    <source>
        <dbReference type="EMBL" id="KAA3674633.1"/>
    </source>
</evidence>
<dbReference type="GO" id="GO:0000122">
    <property type="term" value="P:negative regulation of transcription by RNA polymerase II"/>
    <property type="evidence" value="ECO:0007669"/>
    <property type="project" value="TreeGrafter"/>
</dbReference>
<evidence type="ECO:0000313" key="3">
    <source>
        <dbReference type="Proteomes" id="UP000324629"/>
    </source>
</evidence>
<keyword evidence="3" id="KW-1185">Reference proteome</keyword>
<dbReference type="Proteomes" id="UP000324629">
    <property type="component" value="Unassembled WGS sequence"/>
</dbReference>
<protein>
    <submittedName>
        <fullName evidence="2">Protein lin-37</fullName>
    </submittedName>
</protein>
<dbReference type="PANTHER" id="PTHR31336">
    <property type="entry name" value="LIN37 HOMOLOG"/>
    <property type="match status" value="1"/>
</dbReference>
<evidence type="ECO:0000256" key="1">
    <source>
        <dbReference type="SAM" id="MobiDB-lite"/>
    </source>
</evidence>
<organism evidence="2 3">
    <name type="scientific">Paragonimus westermani</name>
    <dbReference type="NCBI Taxonomy" id="34504"/>
    <lineage>
        <taxon>Eukaryota</taxon>
        <taxon>Metazoa</taxon>
        <taxon>Spiralia</taxon>
        <taxon>Lophotrochozoa</taxon>
        <taxon>Platyhelminthes</taxon>
        <taxon>Trematoda</taxon>
        <taxon>Digenea</taxon>
        <taxon>Plagiorchiida</taxon>
        <taxon>Troglotremata</taxon>
        <taxon>Troglotrematidae</taxon>
        <taxon>Paragonimus</taxon>
    </lineage>
</organism>
<dbReference type="InterPro" id="IPR028226">
    <property type="entry name" value="LIN37"/>
</dbReference>
<dbReference type="EMBL" id="QNGE01003013">
    <property type="protein sequence ID" value="KAA3674633.1"/>
    <property type="molecule type" value="Genomic_DNA"/>
</dbReference>
<feature type="region of interest" description="Disordered" evidence="1">
    <location>
        <begin position="31"/>
        <end position="60"/>
    </location>
</feature>
<sequence length="276" mass="31734">MASWNESWWGEHEDTDLNYARDKLDTLLQTLKENPEKTKQSSKYKDDTLSRKDSTDKEKYRSAYLNIKSSGDIKRKKRRLPSEEEDTFKESFVIKVFERSVDFGQFGENAPLYPMARAWIRNLNQGDVCSWNDVPAVDDDQENTDQISDCHYALPKPNDGLMDNDIRIPAPLPSDGQPFLINVENPPKEMSPEGLLEQHITRWREIRRNDTTSIFIDGVGGFQRELTTKSCSGGQSAGPSAPGKFLEYGNYYRVTPARTDGLRRPYELKQRSQAFH</sequence>
<dbReference type="GO" id="GO:0017053">
    <property type="term" value="C:transcription repressor complex"/>
    <property type="evidence" value="ECO:0007669"/>
    <property type="project" value="InterPro"/>
</dbReference>